<organism evidence="1 2">
    <name type="scientific">Alterirhizorhabdus solaris</name>
    <dbReference type="NCBI Taxonomy" id="2529389"/>
    <lineage>
        <taxon>Bacteria</taxon>
        <taxon>Pseudomonadati</taxon>
        <taxon>Pseudomonadota</taxon>
        <taxon>Alphaproteobacteria</taxon>
        <taxon>Sphingomonadales</taxon>
        <taxon>Rhizorhabdaceae</taxon>
        <taxon>Alterirhizorhabdus</taxon>
    </lineage>
</organism>
<protein>
    <submittedName>
        <fullName evidence="1">DUF2490 domain-containing protein</fullName>
    </submittedName>
</protein>
<sequence length="236" mass="25968">MSAHPIPRLRRAALGAITLAFVLAGGARPAWAVSDTQAWGSVVATGTVRGDLFLWLEAQGRGTDDIGGGSQIILRPAIGARIGRDAHAVVGYAYVRTDPETGATTHEHRPWQQIQFVPFRRANGDPLVVSRTRLEQRMLEGRHGTSWRLRQMVRAQLPLARGGAIKAVAFTEGFLNLNDTRWGVRDGVDQWRTFIGVGLPVAPRLRVEPGYLNQRVFRPGEDRVNHVVNATLFVSL</sequence>
<evidence type="ECO:0000313" key="1">
    <source>
        <dbReference type="EMBL" id="TVV72302.1"/>
    </source>
</evidence>
<dbReference type="InterPro" id="IPR019619">
    <property type="entry name" value="DUF2490"/>
</dbReference>
<keyword evidence="2" id="KW-1185">Reference proteome</keyword>
<reference evidence="1 2" key="1">
    <citation type="submission" date="2019-07" db="EMBL/GenBank/DDBJ databases">
        <title>Sphingomonas solaris sp. nov., isolated from a solar panel from Boston, Massachusetts.</title>
        <authorList>
            <person name="Tanner K."/>
            <person name="Pascual J."/>
            <person name="Mancuso C."/>
            <person name="Pereto J."/>
            <person name="Khalil A."/>
            <person name="Vilanova C."/>
        </authorList>
    </citation>
    <scope>NUCLEOTIDE SEQUENCE [LARGE SCALE GENOMIC DNA]</scope>
    <source>
        <strain evidence="1 2">R4DWN</strain>
    </source>
</reference>
<accession>A0A558QZ03</accession>
<dbReference type="AlphaFoldDB" id="A0A558QZ03"/>
<comment type="caution">
    <text evidence="1">The sequence shown here is derived from an EMBL/GenBank/DDBJ whole genome shotgun (WGS) entry which is preliminary data.</text>
</comment>
<dbReference type="RefSeq" id="WP_145153626.1">
    <property type="nucleotide sequence ID" value="NZ_VNIM01000067.1"/>
</dbReference>
<dbReference type="Pfam" id="PF10677">
    <property type="entry name" value="DUF2490"/>
    <property type="match status" value="1"/>
</dbReference>
<proteinExistence type="predicted"/>
<evidence type="ECO:0000313" key="2">
    <source>
        <dbReference type="Proteomes" id="UP000318681"/>
    </source>
</evidence>
<name>A0A558QZ03_9SPHN</name>
<dbReference type="OrthoDB" id="5381041at2"/>
<gene>
    <name evidence="1" type="ORF">FOY91_14860</name>
</gene>
<dbReference type="Proteomes" id="UP000318681">
    <property type="component" value="Unassembled WGS sequence"/>
</dbReference>
<dbReference type="EMBL" id="VNIM01000067">
    <property type="protein sequence ID" value="TVV72302.1"/>
    <property type="molecule type" value="Genomic_DNA"/>
</dbReference>